<keyword evidence="1" id="KW-0472">Membrane</keyword>
<keyword evidence="3" id="KW-1185">Reference proteome</keyword>
<organism evidence="2 3">
    <name type="scientific">Antrodiella citrinella</name>
    <dbReference type="NCBI Taxonomy" id="2447956"/>
    <lineage>
        <taxon>Eukaryota</taxon>
        <taxon>Fungi</taxon>
        <taxon>Dikarya</taxon>
        <taxon>Basidiomycota</taxon>
        <taxon>Agaricomycotina</taxon>
        <taxon>Agaricomycetes</taxon>
        <taxon>Polyporales</taxon>
        <taxon>Steccherinaceae</taxon>
        <taxon>Antrodiella</taxon>
    </lineage>
</organism>
<protein>
    <submittedName>
        <fullName evidence="2">Uncharacterized protein</fullName>
    </submittedName>
</protein>
<reference evidence="2 3" key="1">
    <citation type="submission" date="2019-02" db="EMBL/GenBank/DDBJ databases">
        <title>Genome sequencing of the rare red list fungi Antrodiella citrinella (Flaviporus citrinellus).</title>
        <authorList>
            <person name="Buettner E."/>
            <person name="Kellner H."/>
        </authorList>
    </citation>
    <scope>NUCLEOTIDE SEQUENCE [LARGE SCALE GENOMIC DNA]</scope>
    <source>
        <strain evidence="2 3">DSM 108506</strain>
    </source>
</reference>
<dbReference type="AlphaFoldDB" id="A0A4S4MPX8"/>
<dbReference type="Proteomes" id="UP000308730">
    <property type="component" value="Unassembled WGS sequence"/>
</dbReference>
<proteinExistence type="predicted"/>
<sequence>MRERSHNNQFLTSSFVLVVVHVVPDLSFLVVALGLAIQCTFPVLLYRRTHS</sequence>
<comment type="caution">
    <text evidence="2">The sequence shown here is derived from an EMBL/GenBank/DDBJ whole genome shotgun (WGS) entry which is preliminary data.</text>
</comment>
<gene>
    <name evidence="2" type="ORF">EUX98_g6077</name>
</gene>
<feature type="transmembrane region" description="Helical" evidence="1">
    <location>
        <begin position="26"/>
        <end position="46"/>
    </location>
</feature>
<evidence type="ECO:0000313" key="2">
    <source>
        <dbReference type="EMBL" id="THH28124.1"/>
    </source>
</evidence>
<keyword evidence="1" id="KW-1133">Transmembrane helix</keyword>
<dbReference type="EMBL" id="SGPM01000201">
    <property type="protein sequence ID" value="THH28124.1"/>
    <property type="molecule type" value="Genomic_DNA"/>
</dbReference>
<accession>A0A4S4MPX8</accession>
<evidence type="ECO:0000256" key="1">
    <source>
        <dbReference type="SAM" id="Phobius"/>
    </source>
</evidence>
<evidence type="ECO:0000313" key="3">
    <source>
        <dbReference type="Proteomes" id="UP000308730"/>
    </source>
</evidence>
<keyword evidence="1" id="KW-0812">Transmembrane</keyword>
<name>A0A4S4MPX8_9APHY</name>